<dbReference type="InterPro" id="IPR010982">
    <property type="entry name" value="Lambda_DNA-bd_dom_sf"/>
</dbReference>
<dbReference type="PROSITE" id="PS50943">
    <property type="entry name" value="HTH_CROC1"/>
    <property type="match status" value="1"/>
</dbReference>
<name>E1IGP6_9CHLR</name>
<reference evidence="2 3" key="1">
    <citation type="journal article" date="2011" name="J. Bacteriol.">
        <title>Draft genome sequence of the anoxygenic filamentous phototrophic bacterium Oscillochloris trichoides subsp. DG-6.</title>
        <authorList>
            <person name="Kuznetsov B.B."/>
            <person name="Ivanovsky R.N."/>
            <person name="Keppen O.I."/>
            <person name="Sukhacheva M.V."/>
            <person name="Bumazhkin B.K."/>
            <person name="Patutina E.O."/>
            <person name="Beletsky A.V."/>
            <person name="Mardanov A.V."/>
            <person name="Baslerov R.V."/>
            <person name="Panteleeva A.N."/>
            <person name="Kolganova T.V."/>
            <person name="Ravin N.V."/>
            <person name="Skryabin K.G."/>
        </authorList>
    </citation>
    <scope>NUCLEOTIDE SEQUENCE [LARGE SCALE GENOMIC DNA]</scope>
    <source>
        <strain evidence="2 3">DG-6</strain>
    </source>
</reference>
<protein>
    <submittedName>
        <fullName evidence="2">Helix-turn-helix domain-containing protein</fullName>
    </submittedName>
</protein>
<sequence length="230" mass="25020">MTTTSTYPEKLPLSVLLFHAAMERRESINTFSDVIGVGTISLRQFILGKTQRPRQKTIDRICEMLNISADDVRGRMDYLPEAAPTFSEWLQDQIRQWGTRSKLAKQTGISDGALRNYLNGRTLPDADQAMSIAEVFQIDSLKMANMIVSNHVVENGGKVAVPATAEAEVAEAVAVAASVEPVSSEAASSIAPLATGLSGDEDHLVALWRKLHPQGRRATVQYIATLLAEG</sequence>
<dbReference type="OrthoDB" id="156612at2"/>
<dbReference type="HOGENOM" id="CLU_1203856_0_0_0"/>
<evidence type="ECO:0000313" key="3">
    <source>
        <dbReference type="Proteomes" id="UP000054010"/>
    </source>
</evidence>
<dbReference type="EMBL" id="ADVR01000110">
    <property type="protein sequence ID" value="EFO79633.1"/>
    <property type="molecule type" value="Genomic_DNA"/>
</dbReference>
<feature type="domain" description="HTH cro/C1-type" evidence="1">
    <location>
        <begin position="99"/>
        <end position="141"/>
    </location>
</feature>
<proteinExistence type="predicted"/>
<organism evidence="2 3">
    <name type="scientific">Oscillochloris trichoides DG-6</name>
    <dbReference type="NCBI Taxonomy" id="765420"/>
    <lineage>
        <taxon>Bacteria</taxon>
        <taxon>Bacillati</taxon>
        <taxon>Chloroflexota</taxon>
        <taxon>Chloroflexia</taxon>
        <taxon>Chloroflexales</taxon>
        <taxon>Chloroflexineae</taxon>
        <taxon>Oscillochloridaceae</taxon>
        <taxon>Oscillochloris</taxon>
    </lineage>
</organism>
<dbReference type="Gene3D" id="1.10.260.40">
    <property type="entry name" value="lambda repressor-like DNA-binding domains"/>
    <property type="match status" value="2"/>
</dbReference>
<dbReference type="Proteomes" id="UP000054010">
    <property type="component" value="Unassembled WGS sequence"/>
</dbReference>
<comment type="caution">
    <text evidence="2">The sequence shown here is derived from an EMBL/GenBank/DDBJ whole genome shotgun (WGS) entry which is preliminary data.</text>
</comment>
<accession>E1IGP6</accession>
<dbReference type="InterPro" id="IPR001387">
    <property type="entry name" value="Cro/C1-type_HTH"/>
</dbReference>
<gene>
    <name evidence="2" type="ORF">OSCT_2497</name>
</gene>
<dbReference type="STRING" id="765420.OSCT_2497"/>
<dbReference type="GO" id="GO:0003677">
    <property type="term" value="F:DNA binding"/>
    <property type="evidence" value="ECO:0007669"/>
    <property type="project" value="InterPro"/>
</dbReference>
<evidence type="ECO:0000313" key="2">
    <source>
        <dbReference type="EMBL" id="EFO79633.1"/>
    </source>
</evidence>
<evidence type="ECO:0000259" key="1">
    <source>
        <dbReference type="PROSITE" id="PS50943"/>
    </source>
</evidence>
<dbReference type="SUPFAM" id="SSF47413">
    <property type="entry name" value="lambda repressor-like DNA-binding domains"/>
    <property type="match status" value="1"/>
</dbReference>
<dbReference type="SMART" id="SM00530">
    <property type="entry name" value="HTH_XRE"/>
    <property type="match status" value="2"/>
</dbReference>
<dbReference type="CDD" id="cd00093">
    <property type="entry name" value="HTH_XRE"/>
    <property type="match status" value="1"/>
</dbReference>
<dbReference type="AlphaFoldDB" id="E1IGP6"/>
<dbReference type="Pfam" id="PF01381">
    <property type="entry name" value="HTH_3"/>
    <property type="match status" value="1"/>
</dbReference>
<keyword evidence="3" id="KW-1185">Reference proteome</keyword>